<protein>
    <submittedName>
        <fullName evidence="1">Uncharacterized protein</fullName>
    </submittedName>
</protein>
<dbReference type="EMBL" id="CAJOBF010006249">
    <property type="protein sequence ID" value="CAF4200886.1"/>
    <property type="molecule type" value="Genomic_DNA"/>
</dbReference>
<name>A0A816T707_9BILA</name>
<keyword evidence="5" id="KW-1185">Reference proteome</keyword>
<dbReference type="EMBL" id="CAJNRG010007518">
    <property type="protein sequence ID" value="CAF2095781.1"/>
    <property type="molecule type" value="Genomic_DNA"/>
</dbReference>
<evidence type="ECO:0000313" key="4">
    <source>
        <dbReference type="EMBL" id="CAF4331269.1"/>
    </source>
</evidence>
<dbReference type="EMBL" id="CAJNRF010017427">
    <property type="protein sequence ID" value="CAF2230744.1"/>
    <property type="molecule type" value="Genomic_DNA"/>
</dbReference>
<accession>A0A816T707</accession>
<evidence type="ECO:0000313" key="6">
    <source>
        <dbReference type="Proteomes" id="UP000663887"/>
    </source>
</evidence>
<evidence type="ECO:0000313" key="5">
    <source>
        <dbReference type="Proteomes" id="UP000663866"/>
    </source>
</evidence>
<dbReference type="AlphaFoldDB" id="A0A816T707"/>
<reference evidence="1" key="1">
    <citation type="submission" date="2021-02" db="EMBL/GenBank/DDBJ databases">
        <authorList>
            <person name="Nowell W R."/>
        </authorList>
    </citation>
    <scope>NUCLEOTIDE SEQUENCE</scope>
</reference>
<gene>
    <name evidence="4" type="ORF">OVN521_LOCUS32321</name>
    <name evidence="3" type="ORF">UXM345_LOCUS27997</name>
    <name evidence="2" type="ORF">WKI299_LOCUS36003</name>
    <name evidence="1" type="ORF">XDN619_LOCUS17672</name>
</gene>
<dbReference type="Proteomes" id="UP000663842">
    <property type="component" value="Unassembled WGS sequence"/>
</dbReference>
<evidence type="ECO:0000313" key="2">
    <source>
        <dbReference type="EMBL" id="CAF2230744.1"/>
    </source>
</evidence>
<proteinExistence type="predicted"/>
<dbReference type="Proteomes" id="UP000663866">
    <property type="component" value="Unassembled WGS sequence"/>
</dbReference>
<dbReference type="Proteomes" id="UP000663887">
    <property type="component" value="Unassembled WGS sequence"/>
</dbReference>
<comment type="caution">
    <text evidence="1">The sequence shown here is derived from an EMBL/GenBank/DDBJ whole genome shotgun (WGS) entry which is preliminary data.</text>
</comment>
<evidence type="ECO:0000313" key="1">
    <source>
        <dbReference type="EMBL" id="CAF2095781.1"/>
    </source>
</evidence>
<sequence>MTTKNVSAQEAVNRLVGAHEITAGRINKLEGQLDELLKKFTQQNANSNVNKLTTISSEVMDAETSNASKIIKLESQIDGMCKTIQDYREENINSTRTEFQTMTERMGSIQALTMSRFDETTSEYEESKRQWSRMNTEMNTNMNCIMDKLDNIAGSRITPRNTNHNWGRPFQTTTHIPISRSGHTFQTNLYPTETQVVQETIAQNAFPLNGVKHSIIAPPPSAAAEFHGKHSESPTQFLIRVEEYAHSVHAWDRPTLLSSIWQFLRDSALEWY</sequence>
<dbReference type="EMBL" id="CAJOBG010022859">
    <property type="protein sequence ID" value="CAF4331269.1"/>
    <property type="molecule type" value="Genomic_DNA"/>
</dbReference>
<dbReference type="Proteomes" id="UP000663856">
    <property type="component" value="Unassembled WGS sequence"/>
</dbReference>
<organism evidence="1 6">
    <name type="scientific">Rotaria magnacalcarata</name>
    <dbReference type="NCBI Taxonomy" id="392030"/>
    <lineage>
        <taxon>Eukaryota</taxon>
        <taxon>Metazoa</taxon>
        <taxon>Spiralia</taxon>
        <taxon>Gnathifera</taxon>
        <taxon>Rotifera</taxon>
        <taxon>Eurotatoria</taxon>
        <taxon>Bdelloidea</taxon>
        <taxon>Philodinida</taxon>
        <taxon>Philodinidae</taxon>
        <taxon>Rotaria</taxon>
    </lineage>
</organism>
<evidence type="ECO:0000313" key="3">
    <source>
        <dbReference type="EMBL" id="CAF4200886.1"/>
    </source>
</evidence>